<dbReference type="Proteomes" id="UP000580474">
    <property type="component" value="Unassembled WGS sequence"/>
</dbReference>
<reference evidence="1 2" key="1">
    <citation type="submission" date="2020-08" db="EMBL/GenBank/DDBJ databases">
        <title>Sequencing the genomes of 1000 actinobacteria strains.</title>
        <authorList>
            <person name="Klenk H.-P."/>
        </authorList>
    </citation>
    <scope>NUCLEOTIDE SEQUENCE [LARGE SCALE GENOMIC DNA]</scope>
    <source>
        <strain evidence="1 2">DSM 45582</strain>
    </source>
</reference>
<dbReference type="Gene3D" id="2.40.50.100">
    <property type="match status" value="1"/>
</dbReference>
<sequence>MTDLHFPWPRQDPHEPGVLARWLAADGAPVRSGTAVAEVVTDGVRRTVRASASGTLWRQGAAGEHFAAGAVIGLIE</sequence>
<keyword evidence="1" id="KW-0670">Pyruvate</keyword>
<comment type="caution">
    <text evidence="1">The sequence shown here is derived from an EMBL/GenBank/DDBJ whole genome shotgun (WGS) entry which is preliminary data.</text>
</comment>
<dbReference type="SUPFAM" id="SSF51230">
    <property type="entry name" value="Single hybrid motif"/>
    <property type="match status" value="1"/>
</dbReference>
<keyword evidence="1" id="KW-0808">Transferase</keyword>
<proteinExistence type="predicted"/>
<gene>
    <name evidence="1" type="ORF">BJ969_000833</name>
</gene>
<keyword evidence="1" id="KW-0012">Acyltransferase</keyword>
<dbReference type="RefSeq" id="WP_184477477.1">
    <property type="nucleotide sequence ID" value="NZ_JACHIV010000001.1"/>
</dbReference>
<dbReference type="EMBL" id="JACHIV010000001">
    <property type="protein sequence ID" value="MBB5067745.1"/>
    <property type="molecule type" value="Genomic_DNA"/>
</dbReference>
<keyword evidence="2" id="KW-1185">Reference proteome</keyword>
<accession>A0A840NC97</accession>
<name>A0A840NC97_9PSEU</name>
<evidence type="ECO:0000313" key="2">
    <source>
        <dbReference type="Proteomes" id="UP000580474"/>
    </source>
</evidence>
<dbReference type="InterPro" id="IPR011053">
    <property type="entry name" value="Single_hybrid_motif"/>
</dbReference>
<dbReference type="GO" id="GO:0016746">
    <property type="term" value="F:acyltransferase activity"/>
    <property type="evidence" value="ECO:0007669"/>
    <property type="project" value="UniProtKB-KW"/>
</dbReference>
<evidence type="ECO:0000313" key="1">
    <source>
        <dbReference type="EMBL" id="MBB5067745.1"/>
    </source>
</evidence>
<dbReference type="AlphaFoldDB" id="A0A840NC97"/>
<organism evidence="1 2">
    <name type="scientific">Saccharopolyspora gloriosae</name>
    <dbReference type="NCBI Taxonomy" id="455344"/>
    <lineage>
        <taxon>Bacteria</taxon>
        <taxon>Bacillati</taxon>
        <taxon>Actinomycetota</taxon>
        <taxon>Actinomycetes</taxon>
        <taxon>Pseudonocardiales</taxon>
        <taxon>Pseudonocardiaceae</taxon>
        <taxon>Saccharopolyspora</taxon>
    </lineage>
</organism>
<protein>
    <submittedName>
        <fullName evidence="1">Pyruvate/2-oxoglutarate dehydrogenase complex dihydrolipoamide acyltransferase (E2) component</fullName>
    </submittedName>
</protein>